<dbReference type="InterPro" id="IPR007569">
    <property type="entry name" value="DUF559"/>
</dbReference>
<evidence type="ECO:0000313" key="3">
    <source>
        <dbReference type="EMBL" id="RCX17971.1"/>
    </source>
</evidence>
<dbReference type="RefSeq" id="WP_147273154.1">
    <property type="nucleotide sequence ID" value="NZ_QPJT01000006.1"/>
</dbReference>
<comment type="caution">
    <text evidence="3">The sequence shown here is derived from an EMBL/GenBank/DDBJ whole genome shotgun (WGS) entry which is preliminary data.</text>
</comment>
<dbReference type="Gene3D" id="3.40.960.10">
    <property type="entry name" value="VSR Endonuclease"/>
    <property type="match status" value="1"/>
</dbReference>
<feature type="region of interest" description="Disordered" evidence="1">
    <location>
        <begin position="1"/>
        <end position="35"/>
    </location>
</feature>
<evidence type="ECO:0000256" key="1">
    <source>
        <dbReference type="SAM" id="MobiDB-lite"/>
    </source>
</evidence>
<proteinExistence type="predicted"/>
<feature type="domain" description="DUF559" evidence="2">
    <location>
        <begin position="32"/>
        <end position="78"/>
    </location>
</feature>
<dbReference type="Proteomes" id="UP000253034">
    <property type="component" value="Unassembled WGS sequence"/>
</dbReference>
<dbReference type="Pfam" id="PF04480">
    <property type="entry name" value="DUF559"/>
    <property type="match status" value="1"/>
</dbReference>
<sequence>MQILTPLLSSPHIEGKKKKGTGEENEKNNAGACKAKTAVEVDGSIHEQDERKEYDSIREEVIKAHGIRIIRFTNEDIIAT</sequence>
<evidence type="ECO:0000259" key="2">
    <source>
        <dbReference type="Pfam" id="PF04480"/>
    </source>
</evidence>
<protein>
    <submittedName>
        <fullName evidence="3">Uncharacterized protein DUF559</fullName>
    </submittedName>
</protein>
<dbReference type="OrthoDB" id="9798754at2"/>
<gene>
    <name evidence="3" type="ORF">DFR58_106140</name>
</gene>
<keyword evidence="4" id="KW-1185">Reference proteome</keyword>
<accession>A0A369B981</accession>
<name>A0A369B981_9FIRM</name>
<organism evidence="3 4">
    <name type="scientific">Anaerobacterium chartisolvens</name>
    <dbReference type="NCBI Taxonomy" id="1297424"/>
    <lineage>
        <taxon>Bacteria</taxon>
        <taxon>Bacillati</taxon>
        <taxon>Bacillota</taxon>
        <taxon>Clostridia</taxon>
        <taxon>Eubacteriales</taxon>
        <taxon>Oscillospiraceae</taxon>
        <taxon>Anaerobacterium</taxon>
    </lineage>
</organism>
<dbReference type="AlphaFoldDB" id="A0A369B981"/>
<evidence type="ECO:0000313" key="4">
    <source>
        <dbReference type="Proteomes" id="UP000253034"/>
    </source>
</evidence>
<dbReference type="EMBL" id="QPJT01000006">
    <property type="protein sequence ID" value="RCX17971.1"/>
    <property type="molecule type" value="Genomic_DNA"/>
</dbReference>
<reference evidence="3 4" key="1">
    <citation type="submission" date="2018-07" db="EMBL/GenBank/DDBJ databases">
        <title>Genomic Encyclopedia of Type Strains, Phase IV (KMG-IV): sequencing the most valuable type-strain genomes for metagenomic binning, comparative biology and taxonomic classification.</title>
        <authorList>
            <person name="Goeker M."/>
        </authorList>
    </citation>
    <scope>NUCLEOTIDE SEQUENCE [LARGE SCALE GENOMIC DNA]</scope>
    <source>
        <strain evidence="3 4">DSM 27016</strain>
    </source>
</reference>